<dbReference type="InterPro" id="IPR002762">
    <property type="entry name" value="CbiX-like"/>
</dbReference>
<evidence type="ECO:0000256" key="2">
    <source>
        <dbReference type="ARBA" id="ARBA00023239"/>
    </source>
</evidence>
<keyword evidence="2" id="KW-0456">Lyase</keyword>
<name>A0A1Y6C8K2_9BACT</name>
<keyword evidence="1" id="KW-0479">Metal-binding</keyword>
<organism evidence="3 4">
    <name type="scientific">Pseudobacteriovorax antillogorgiicola</name>
    <dbReference type="NCBI Taxonomy" id="1513793"/>
    <lineage>
        <taxon>Bacteria</taxon>
        <taxon>Pseudomonadati</taxon>
        <taxon>Bdellovibrionota</taxon>
        <taxon>Oligoflexia</taxon>
        <taxon>Oligoflexales</taxon>
        <taxon>Pseudobacteriovoracaceae</taxon>
        <taxon>Pseudobacteriovorax</taxon>
    </lineage>
</organism>
<protein>
    <submittedName>
        <fullName evidence="3">Sirohydrochlorin ferrochelatase</fullName>
    </submittedName>
</protein>
<dbReference type="SUPFAM" id="SSF53800">
    <property type="entry name" value="Chelatase"/>
    <property type="match status" value="1"/>
</dbReference>
<evidence type="ECO:0000313" key="4">
    <source>
        <dbReference type="Proteomes" id="UP000192907"/>
    </source>
</evidence>
<dbReference type="Pfam" id="PF01257">
    <property type="entry name" value="2Fe-2S_thioredx"/>
    <property type="match status" value="1"/>
</dbReference>
<dbReference type="PANTHER" id="PTHR33542">
    <property type="entry name" value="SIROHYDROCHLORIN FERROCHELATASE, CHLOROPLASTIC"/>
    <property type="match status" value="1"/>
</dbReference>
<dbReference type="STRING" id="1513793.SAMN06296036_11252"/>
<dbReference type="PANTHER" id="PTHR33542:SF3">
    <property type="entry name" value="SIROHYDROCHLORIN FERROCHELATASE, CHLOROPLASTIC"/>
    <property type="match status" value="1"/>
</dbReference>
<dbReference type="InterPro" id="IPR050963">
    <property type="entry name" value="Sirohydro_Cobaltochel/CbiX"/>
</dbReference>
<reference evidence="4" key="1">
    <citation type="submission" date="2017-04" db="EMBL/GenBank/DDBJ databases">
        <authorList>
            <person name="Varghese N."/>
            <person name="Submissions S."/>
        </authorList>
    </citation>
    <scope>NUCLEOTIDE SEQUENCE [LARGE SCALE GENOMIC DNA]</scope>
    <source>
        <strain evidence="4">RKEM611</strain>
    </source>
</reference>
<dbReference type="SUPFAM" id="SSF52833">
    <property type="entry name" value="Thioredoxin-like"/>
    <property type="match status" value="1"/>
</dbReference>
<dbReference type="CDD" id="cd02980">
    <property type="entry name" value="TRX_Fd_family"/>
    <property type="match status" value="1"/>
</dbReference>
<dbReference type="GO" id="GO:0046872">
    <property type="term" value="F:metal ion binding"/>
    <property type="evidence" value="ECO:0007669"/>
    <property type="project" value="UniProtKB-KW"/>
</dbReference>
<dbReference type="Proteomes" id="UP000192907">
    <property type="component" value="Unassembled WGS sequence"/>
</dbReference>
<dbReference type="Pfam" id="PF01903">
    <property type="entry name" value="CbiX"/>
    <property type="match status" value="2"/>
</dbReference>
<dbReference type="CDD" id="cd03416">
    <property type="entry name" value="CbiX_SirB_N"/>
    <property type="match status" value="1"/>
</dbReference>
<evidence type="ECO:0000313" key="3">
    <source>
        <dbReference type="EMBL" id="SMF39993.1"/>
    </source>
</evidence>
<proteinExistence type="predicted"/>
<sequence>MDGRAIYIYDPIAHMGSQLNHAVLLIGHGSRNSDANREFEQLVEQVRLRFEGELPIFHGYVELAAPSFVKALSDLSMQYDKITVVPISLFMAGHVKNDIPLAIAKLVSLNPKTKYIVTPALGVEQEMVNLFYDRVTEAIQKDDADAAVIVVGRGSSDPDANSNFFKLVRLIGEGAKLYRVFPCFVGITSPRLAETLDYVARMRPRRVFVIPYFLFTGVLMNRIDAMIREVQEKSPWIKVSMLSYIGVDRHLVDLVERRVREADEQRPNLDCVTCHYRAPLGKLSEQVGGLKSLLWSLRHTITHNQAMPHSHAHTPMKKHVLVCTNNDCADKGALRVLRRLQRTLKDKKVFKDYKVTRTSCMGRCGEGPTVAVYPDGIWYRELDEASAERLVCEHLLNDQLVAEKVDNIMQ</sequence>
<gene>
    <name evidence="3" type="ORF">SAMN06296036_11252</name>
</gene>
<keyword evidence="4" id="KW-1185">Reference proteome</keyword>
<dbReference type="CDD" id="cd03414">
    <property type="entry name" value="CbiX_SirB_C"/>
    <property type="match status" value="1"/>
</dbReference>
<dbReference type="GO" id="GO:0016829">
    <property type="term" value="F:lyase activity"/>
    <property type="evidence" value="ECO:0007669"/>
    <property type="project" value="UniProtKB-KW"/>
</dbReference>
<evidence type="ECO:0000256" key="1">
    <source>
        <dbReference type="ARBA" id="ARBA00022723"/>
    </source>
</evidence>
<dbReference type="InterPro" id="IPR036249">
    <property type="entry name" value="Thioredoxin-like_sf"/>
</dbReference>
<dbReference type="Gene3D" id="3.40.30.10">
    <property type="entry name" value="Glutaredoxin"/>
    <property type="match status" value="1"/>
</dbReference>
<dbReference type="Gene3D" id="3.40.50.1400">
    <property type="match status" value="2"/>
</dbReference>
<dbReference type="EMBL" id="FWZT01000012">
    <property type="protein sequence ID" value="SMF39993.1"/>
    <property type="molecule type" value="Genomic_DNA"/>
</dbReference>
<accession>A0A1Y6C8K2</accession>
<dbReference type="AlphaFoldDB" id="A0A1Y6C8K2"/>